<protein>
    <submittedName>
        <fullName evidence="3">Helix-turn-helix transcriptional regulator</fullName>
    </submittedName>
</protein>
<organism evidence="3 4">
    <name type="scientific">Alsobacter ponti</name>
    <dbReference type="NCBI Taxonomy" id="2962936"/>
    <lineage>
        <taxon>Bacteria</taxon>
        <taxon>Pseudomonadati</taxon>
        <taxon>Pseudomonadota</taxon>
        <taxon>Alphaproteobacteria</taxon>
        <taxon>Hyphomicrobiales</taxon>
        <taxon>Alsobacteraceae</taxon>
        <taxon>Alsobacter</taxon>
    </lineage>
</organism>
<reference evidence="3 4" key="1">
    <citation type="submission" date="2022-07" db="EMBL/GenBank/DDBJ databases">
        <authorList>
            <person name="Li W.-J."/>
            <person name="Deng Q.-Q."/>
        </authorList>
    </citation>
    <scope>NUCLEOTIDE SEQUENCE [LARGE SCALE GENOMIC DNA]</scope>
    <source>
        <strain evidence="3 4">SYSU M60028</strain>
    </source>
</reference>
<dbReference type="PANTHER" id="PTHR45566">
    <property type="entry name" value="HTH-TYPE TRANSCRIPTIONAL REGULATOR YHJB-RELATED"/>
    <property type="match status" value="1"/>
</dbReference>
<evidence type="ECO:0000313" key="4">
    <source>
        <dbReference type="Proteomes" id="UP001205890"/>
    </source>
</evidence>
<dbReference type="PRINTS" id="PR00038">
    <property type="entry name" value="HTHLUXR"/>
</dbReference>
<dbReference type="InterPro" id="IPR051015">
    <property type="entry name" value="EvgA-like"/>
</dbReference>
<dbReference type="InterPro" id="IPR000792">
    <property type="entry name" value="Tscrpt_reg_LuxR_C"/>
</dbReference>
<feature type="domain" description="HTH luxR-type" evidence="2">
    <location>
        <begin position="60"/>
        <end position="124"/>
    </location>
</feature>
<proteinExistence type="predicted"/>
<feature type="region of interest" description="Disordered" evidence="1">
    <location>
        <begin position="131"/>
        <end position="152"/>
    </location>
</feature>
<gene>
    <name evidence="3" type="ORF">NK718_09500</name>
</gene>
<dbReference type="RefSeq" id="WP_254740969.1">
    <property type="nucleotide sequence ID" value="NZ_JANCLU010000007.1"/>
</dbReference>
<comment type="caution">
    <text evidence="3">The sequence shown here is derived from an EMBL/GenBank/DDBJ whole genome shotgun (WGS) entry which is preliminary data.</text>
</comment>
<evidence type="ECO:0000256" key="1">
    <source>
        <dbReference type="SAM" id="MobiDB-lite"/>
    </source>
</evidence>
<feature type="compositionally biased region" description="Basic and acidic residues" evidence="1">
    <location>
        <begin position="143"/>
        <end position="152"/>
    </location>
</feature>
<dbReference type="InterPro" id="IPR016032">
    <property type="entry name" value="Sig_transdc_resp-reg_C-effctor"/>
</dbReference>
<dbReference type="Proteomes" id="UP001205890">
    <property type="component" value="Unassembled WGS sequence"/>
</dbReference>
<dbReference type="EMBL" id="JANCLU010000007">
    <property type="protein sequence ID" value="MCP8938747.1"/>
    <property type="molecule type" value="Genomic_DNA"/>
</dbReference>
<evidence type="ECO:0000259" key="2">
    <source>
        <dbReference type="PROSITE" id="PS50043"/>
    </source>
</evidence>
<keyword evidence="4" id="KW-1185">Reference proteome</keyword>
<sequence>MSDCRQACGNDDPGDPSGLRRMAPFLRWSTNERNILLRITSHPAMFSVSAPMLADDDEFEARLRSLSAMQFLILLLICRGKLNKQIAYQCGIAEATVKSHVASALKRLGLRSRIEAAVKLAIFLERRSEDVSAPLGAGPASPESRRSNAEAS</sequence>
<dbReference type="InterPro" id="IPR036388">
    <property type="entry name" value="WH-like_DNA-bd_sf"/>
</dbReference>
<name>A0ABT1LB83_9HYPH</name>
<dbReference type="PANTHER" id="PTHR45566:SF1">
    <property type="entry name" value="HTH-TYPE TRANSCRIPTIONAL REGULATOR YHJB-RELATED"/>
    <property type="match status" value="1"/>
</dbReference>
<dbReference type="Pfam" id="PF00196">
    <property type="entry name" value="GerE"/>
    <property type="match status" value="1"/>
</dbReference>
<accession>A0ABT1LB83</accession>
<dbReference type="SMART" id="SM00421">
    <property type="entry name" value="HTH_LUXR"/>
    <property type="match status" value="1"/>
</dbReference>
<dbReference type="SUPFAM" id="SSF46894">
    <property type="entry name" value="C-terminal effector domain of the bipartite response regulators"/>
    <property type="match status" value="1"/>
</dbReference>
<dbReference type="Gene3D" id="1.10.10.10">
    <property type="entry name" value="Winged helix-like DNA-binding domain superfamily/Winged helix DNA-binding domain"/>
    <property type="match status" value="1"/>
</dbReference>
<evidence type="ECO:0000313" key="3">
    <source>
        <dbReference type="EMBL" id="MCP8938747.1"/>
    </source>
</evidence>
<dbReference type="PROSITE" id="PS00622">
    <property type="entry name" value="HTH_LUXR_1"/>
    <property type="match status" value="1"/>
</dbReference>
<dbReference type="CDD" id="cd06170">
    <property type="entry name" value="LuxR_C_like"/>
    <property type="match status" value="1"/>
</dbReference>
<dbReference type="PROSITE" id="PS50043">
    <property type="entry name" value="HTH_LUXR_2"/>
    <property type="match status" value="1"/>
</dbReference>